<evidence type="ECO:0000256" key="1">
    <source>
        <dbReference type="SAM" id="MobiDB-lite"/>
    </source>
</evidence>
<dbReference type="PANTHER" id="PTHR34683">
    <property type="entry name" value="EXPRESSED PROTEIN-RELATED"/>
    <property type="match status" value="1"/>
</dbReference>
<keyword evidence="4" id="KW-1185">Reference proteome</keyword>
<sequence>MIKAGSIAASLAASFSATLAAAATPYVFAVISPSAPTKEGSGSMKNASGSDSKRSAEDKFAPRYDGLRFIETLVTAHRTALELACTLVPPAGYNTLLKAVYKLAPACTLVSVEYNILSMVPCTYALACRLVSVDYSILRMVAYTLVPAWRLVSVGYSTLLMADCTLVPAYKSVSVGYRWDGDGGSHAWAGRLRGEDGRVERSTWAFCARDRCRVFAGGTGESILVWAGRVGSIVELHEAFLLELAVGLQEVARELNVEVAIAIDSTDRFGLVFLVANFALDDYAHSVEPTAHVSVVVVALEHEAATNNNTTTPNTLQMGLHGVPMIRIQNSEEKVLSDVIWM</sequence>
<proteinExistence type="predicted"/>
<gene>
    <name evidence="3" type="ORF">ZIOFF_014355</name>
</gene>
<accession>A0A8J5LVE9</accession>
<dbReference type="PANTHER" id="PTHR34683:SF2">
    <property type="entry name" value="EXPRESSED PROTEIN"/>
    <property type="match status" value="1"/>
</dbReference>
<feature type="region of interest" description="Disordered" evidence="1">
    <location>
        <begin position="35"/>
        <end position="57"/>
    </location>
</feature>
<protein>
    <submittedName>
        <fullName evidence="3">Uncharacterized protein</fullName>
    </submittedName>
</protein>
<comment type="caution">
    <text evidence="3">The sequence shown here is derived from an EMBL/GenBank/DDBJ whole genome shotgun (WGS) entry which is preliminary data.</text>
</comment>
<feature type="chain" id="PRO_5035246768" evidence="2">
    <location>
        <begin position="23"/>
        <end position="342"/>
    </location>
</feature>
<organism evidence="3 4">
    <name type="scientific">Zingiber officinale</name>
    <name type="common">Ginger</name>
    <name type="synonym">Amomum zingiber</name>
    <dbReference type="NCBI Taxonomy" id="94328"/>
    <lineage>
        <taxon>Eukaryota</taxon>
        <taxon>Viridiplantae</taxon>
        <taxon>Streptophyta</taxon>
        <taxon>Embryophyta</taxon>
        <taxon>Tracheophyta</taxon>
        <taxon>Spermatophyta</taxon>
        <taxon>Magnoliopsida</taxon>
        <taxon>Liliopsida</taxon>
        <taxon>Zingiberales</taxon>
        <taxon>Zingiberaceae</taxon>
        <taxon>Zingiber</taxon>
    </lineage>
</organism>
<dbReference type="Proteomes" id="UP000734854">
    <property type="component" value="Unassembled WGS sequence"/>
</dbReference>
<keyword evidence="2" id="KW-0732">Signal</keyword>
<dbReference type="AlphaFoldDB" id="A0A8J5LVE9"/>
<evidence type="ECO:0000313" key="4">
    <source>
        <dbReference type="Proteomes" id="UP000734854"/>
    </source>
</evidence>
<reference evidence="3 4" key="1">
    <citation type="submission" date="2020-08" db="EMBL/GenBank/DDBJ databases">
        <title>Plant Genome Project.</title>
        <authorList>
            <person name="Zhang R.-G."/>
        </authorList>
    </citation>
    <scope>NUCLEOTIDE SEQUENCE [LARGE SCALE GENOMIC DNA]</scope>
    <source>
        <tissue evidence="3">Rhizome</tissue>
    </source>
</reference>
<evidence type="ECO:0000313" key="3">
    <source>
        <dbReference type="EMBL" id="KAG6524446.1"/>
    </source>
</evidence>
<evidence type="ECO:0000256" key="2">
    <source>
        <dbReference type="SAM" id="SignalP"/>
    </source>
</evidence>
<dbReference type="EMBL" id="JACMSC010000004">
    <property type="protein sequence ID" value="KAG6524446.1"/>
    <property type="molecule type" value="Genomic_DNA"/>
</dbReference>
<feature type="signal peptide" evidence="2">
    <location>
        <begin position="1"/>
        <end position="22"/>
    </location>
</feature>
<name>A0A8J5LVE9_ZINOF</name>